<dbReference type="Pfam" id="PF04324">
    <property type="entry name" value="Fer2_BFD"/>
    <property type="match status" value="1"/>
</dbReference>
<evidence type="ECO:0000313" key="4">
    <source>
        <dbReference type="EMBL" id="HHP05214.1"/>
    </source>
</evidence>
<dbReference type="Gene3D" id="3.50.50.60">
    <property type="entry name" value="FAD/NAD(P)-binding domain"/>
    <property type="match status" value="1"/>
</dbReference>
<dbReference type="InterPro" id="IPR007055">
    <property type="entry name" value="BON_dom"/>
</dbReference>
<dbReference type="InterPro" id="IPR007419">
    <property type="entry name" value="BFD-like_2Fe2S-bd_dom"/>
</dbReference>
<evidence type="ECO:0000259" key="3">
    <source>
        <dbReference type="Pfam" id="PF04972"/>
    </source>
</evidence>
<evidence type="ECO:0000259" key="2">
    <source>
        <dbReference type="Pfam" id="PF04324"/>
    </source>
</evidence>
<feature type="domain" description="BFD-like [2Fe-2S]-binding" evidence="2">
    <location>
        <begin position="509"/>
        <end position="560"/>
    </location>
</feature>
<dbReference type="Gene3D" id="3.30.9.10">
    <property type="entry name" value="D-Amino Acid Oxidase, subunit A, domain 2"/>
    <property type="match status" value="1"/>
</dbReference>
<dbReference type="InterPro" id="IPR052745">
    <property type="entry name" value="G3P_Oxidase/Oxidoreductase"/>
</dbReference>
<dbReference type="SUPFAM" id="SSF51905">
    <property type="entry name" value="FAD/NAD(P)-binding domain"/>
    <property type="match status" value="1"/>
</dbReference>
<sequence length="587" mass="65660">MKLEGRVRKVLEKYPAYNLSYEIRDGVVFLYGRVKSYEEWVEIGLEVGRIKGVEGVVNRIVWDGYPAEKVKEREERRKRIFEENKDRVVGSYDVVIVGGGVVGAAIARELSRYQLRIALLEKAPDVATGATKANNGMIHAGVEPPRGTLKRKLNVRGCRMYERWAQELNFKYKRVGSLWLITPRTLEKYKRFLPGPLYTLTLKYILPYIVVLKGLINGVRGLRVVRGREIFEMEPYAARDALAAVYVPWTAIVDPYEVAIALAENAAANGVEIFTSTEVVGFLKEGDTIKGVVTNRGVFLCRFVVNAAGVYADEIAEMAGSPEYTIHPRKGVIVLFHRSTGSYVRHCLAEIILPPPPRTKGGGINPTPHGNVMWGPTAVEVPDKEDVSVDPEEVQLVLTRYSTALSEFPRDRVIRYFAGVRAATFTEDFVIRPAKWVRNLLHVAGIQSPGLASAPAIAEYAVQKLREMGLELRGNPGFNPFREPTPSLREMELDEVEELIKRDPRRGHVVCECEMVSEAEVVEAVKRGARTVDAVKRRTRAGMGECQGARCLIKVAMILSRELGVPLPEVLKEEAPLFDGYVRGEAW</sequence>
<name>A0A7J3X7S5_THEPE</name>
<dbReference type="PANTHER" id="PTHR42720:SF1">
    <property type="entry name" value="GLYCEROL 3-PHOSPHATE OXIDASE"/>
    <property type="match status" value="1"/>
</dbReference>
<dbReference type="SUPFAM" id="SSF54373">
    <property type="entry name" value="FAD-linked reductases, C-terminal domain"/>
    <property type="match status" value="1"/>
</dbReference>
<comment type="caution">
    <text evidence="4">The sequence shown here is derived from an EMBL/GenBank/DDBJ whole genome shotgun (WGS) entry which is preliminary data.</text>
</comment>
<gene>
    <name evidence="4" type="ORF">ENM88_05645</name>
</gene>
<organism evidence="4">
    <name type="scientific">Thermofilum pendens</name>
    <dbReference type="NCBI Taxonomy" id="2269"/>
    <lineage>
        <taxon>Archaea</taxon>
        <taxon>Thermoproteota</taxon>
        <taxon>Thermoprotei</taxon>
        <taxon>Thermofilales</taxon>
        <taxon>Thermofilaceae</taxon>
        <taxon>Thermofilum</taxon>
    </lineage>
</organism>
<feature type="domain" description="FAD dependent oxidoreductase" evidence="1">
    <location>
        <begin position="93"/>
        <end position="463"/>
    </location>
</feature>
<dbReference type="CDD" id="cd19946">
    <property type="entry name" value="GlpA-like_Fer2_BFD-like"/>
    <property type="match status" value="1"/>
</dbReference>
<dbReference type="Gene3D" id="3.30.1340.30">
    <property type="match status" value="1"/>
</dbReference>
<dbReference type="Pfam" id="PF01266">
    <property type="entry name" value="DAO"/>
    <property type="match status" value="1"/>
</dbReference>
<dbReference type="InterPro" id="IPR036188">
    <property type="entry name" value="FAD/NAD-bd_sf"/>
</dbReference>
<dbReference type="Gene3D" id="1.10.10.1100">
    <property type="entry name" value="BFD-like [2Fe-2S]-binding domain"/>
    <property type="match status" value="1"/>
</dbReference>
<dbReference type="InterPro" id="IPR006076">
    <property type="entry name" value="FAD-dep_OxRdtase"/>
</dbReference>
<dbReference type="InterPro" id="IPR041854">
    <property type="entry name" value="BFD-like_2Fe2S-bd_dom_sf"/>
</dbReference>
<feature type="domain" description="BON" evidence="3">
    <location>
        <begin position="3"/>
        <end position="62"/>
    </location>
</feature>
<dbReference type="AlphaFoldDB" id="A0A7J3X7S5"/>
<dbReference type="PANTHER" id="PTHR42720">
    <property type="entry name" value="GLYCEROL-3-PHOSPHATE DEHYDROGENASE"/>
    <property type="match status" value="1"/>
</dbReference>
<dbReference type="Pfam" id="PF04972">
    <property type="entry name" value="BON"/>
    <property type="match status" value="1"/>
</dbReference>
<dbReference type="EMBL" id="DRZM01000164">
    <property type="protein sequence ID" value="HHP05214.1"/>
    <property type="molecule type" value="Genomic_DNA"/>
</dbReference>
<protein>
    <submittedName>
        <fullName evidence="4">FAD/NAD(P)-binding oxidoreductase</fullName>
    </submittedName>
</protein>
<evidence type="ECO:0000259" key="1">
    <source>
        <dbReference type="Pfam" id="PF01266"/>
    </source>
</evidence>
<proteinExistence type="predicted"/>
<reference evidence="4" key="1">
    <citation type="journal article" date="2020" name="mSystems">
        <title>Genome- and Community-Level Interaction Insights into Carbon Utilization and Element Cycling Functions of Hydrothermarchaeota in Hydrothermal Sediment.</title>
        <authorList>
            <person name="Zhou Z."/>
            <person name="Liu Y."/>
            <person name="Xu W."/>
            <person name="Pan J."/>
            <person name="Luo Z.H."/>
            <person name="Li M."/>
        </authorList>
    </citation>
    <scope>NUCLEOTIDE SEQUENCE [LARGE SCALE GENOMIC DNA]</scope>
    <source>
        <strain evidence="4">SpSt-1125</strain>
    </source>
</reference>
<accession>A0A7J3X7S5</accession>